<dbReference type="Gene3D" id="1.10.510.10">
    <property type="entry name" value="Transferase(Phosphotransferase) domain 1"/>
    <property type="match status" value="1"/>
</dbReference>
<feature type="active site" description="Proton acceptor" evidence="9">
    <location>
        <position position="585"/>
    </location>
</feature>
<evidence type="ECO:0000256" key="11">
    <source>
        <dbReference type="PIRSR" id="PIRSR630616-3"/>
    </source>
</evidence>
<feature type="compositionally biased region" description="Low complexity" evidence="13">
    <location>
        <begin position="246"/>
        <end position="257"/>
    </location>
</feature>
<dbReference type="InterPro" id="IPR011009">
    <property type="entry name" value="Kinase-like_dom_sf"/>
</dbReference>
<feature type="compositionally biased region" description="Polar residues" evidence="13">
    <location>
        <begin position="970"/>
        <end position="987"/>
    </location>
</feature>
<evidence type="ECO:0000256" key="9">
    <source>
        <dbReference type="PIRSR" id="PIRSR630616-1"/>
    </source>
</evidence>
<feature type="compositionally biased region" description="Polar residues" evidence="13">
    <location>
        <begin position="58"/>
        <end position="73"/>
    </location>
</feature>
<dbReference type="CDD" id="cd14008">
    <property type="entry name" value="STKc_LKB1_CaMKK"/>
    <property type="match status" value="1"/>
</dbReference>
<feature type="compositionally biased region" description="Low complexity" evidence="13">
    <location>
        <begin position="96"/>
        <end position="111"/>
    </location>
</feature>
<keyword evidence="5 15" id="KW-0418">Kinase</keyword>
<evidence type="ECO:0000259" key="14">
    <source>
        <dbReference type="PROSITE" id="PS50011"/>
    </source>
</evidence>
<dbReference type="Gene3D" id="3.30.200.20">
    <property type="entry name" value="Phosphorylase Kinase, domain 1"/>
    <property type="match status" value="1"/>
</dbReference>
<evidence type="ECO:0000256" key="10">
    <source>
        <dbReference type="PIRSR" id="PIRSR630616-2"/>
    </source>
</evidence>
<evidence type="ECO:0000256" key="8">
    <source>
        <dbReference type="ARBA" id="ARBA00048679"/>
    </source>
</evidence>
<feature type="compositionally biased region" description="Polar residues" evidence="13">
    <location>
        <begin position="1175"/>
        <end position="1185"/>
    </location>
</feature>
<dbReference type="OrthoDB" id="68483at2759"/>
<dbReference type="PROSITE" id="PS00108">
    <property type="entry name" value="PROTEIN_KINASE_ST"/>
    <property type="match status" value="1"/>
</dbReference>
<reference evidence="15 16" key="1">
    <citation type="submission" date="2017-10" db="EMBL/GenBank/DDBJ databases">
        <title>Comparative genomics in systemic dimorphic fungi from Ajellomycetaceae.</title>
        <authorList>
            <person name="Munoz J.F."/>
            <person name="Mcewen J.G."/>
            <person name="Clay O.K."/>
            <person name="Cuomo C.A."/>
        </authorList>
    </citation>
    <scope>NUCLEOTIDE SEQUENCE [LARGE SCALE GENOMIC DNA]</scope>
    <source>
        <strain evidence="15 16">UAMH5409</strain>
    </source>
</reference>
<evidence type="ECO:0000313" key="15">
    <source>
        <dbReference type="EMBL" id="PGG96600.1"/>
    </source>
</evidence>
<dbReference type="SUPFAM" id="SSF56112">
    <property type="entry name" value="Protein kinase-like (PK-like)"/>
    <property type="match status" value="1"/>
</dbReference>
<keyword evidence="16" id="KW-1185">Reference proteome</keyword>
<feature type="compositionally biased region" description="Polar residues" evidence="13">
    <location>
        <begin position="208"/>
        <end position="239"/>
    </location>
</feature>
<feature type="compositionally biased region" description="Basic residues" evidence="13">
    <location>
        <begin position="432"/>
        <end position="446"/>
    </location>
</feature>
<feature type="region of interest" description="Disordered" evidence="13">
    <location>
        <begin position="1208"/>
        <end position="1280"/>
    </location>
</feature>
<feature type="compositionally biased region" description="Basic and acidic residues" evidence="13">
    <location>
        <begin position="11"/>
        <end position="20"/>
    </location>
</feature>
<feature type="region of interest" description="Disordered" evidence="13">
    <location>
        <begin position="1"/>
        <end position="111"/>
    </location>
</feature>
<dbReference type="FunFam" id="3.30.200.20:FF:000206">
    <property type="entry name" value="Serine/threonine-protein kinase Ssp1"/>
    <property type="match status" value="1"/>
</dbReference>
<comment type="caution">
    <text evidence="15">The sequence shown here is derived from an EMBL/GenBank/DDBJ whole genome shotgun (WGS) entry which is preliminary data.</text>
</comment>
<dbReference type="GO" id="GO:0005524">
    <property type="term" value="F:ATP binding"/>
    <property type="evidence" value="ECO:0007669"/>
    <property type="project" value="UniProtKB-UniRule"/>
</dbReference>
<dbReference type="PROSITE" id="PS00107">
    <property type="entry name" value="PROTEIN_KINASE_ATP"/>
    <property type="match status" value="1"/>
</dbReference>
<dbReference type="EC" id="2.7.11.1" evidence="1"/>
<feature type="region of interest" description="Disordered" evidence="13">
    <location>
        <begin position="838"/>
        <end position="861"/>
    </location>
</feature>
<evidence type="ECO:0000256" key="1">
    <source>
        <dbReference type="ARBA" id="ARBA00012513"/>
    </source>
</evidence>
<sequence>MDSSGKLPSRAQDDWDDRGRQGSHQSLDSTTLLERQESLDTAGRGSRSRRSSAASGPLSRQISGGTGQRSTQPEARLEERRGLAQRLHIFPFRPHSSNASRSSSTNTSSSSLLSLADHAGLEPAADYSKSYFGTSPSQHSSTHRAPDSSHPPLSPLSEHPTPSHRAGYSVNDLPVYPDQSYAVLQSQIHPTRAHPHLRSHSSYPFPYTVSSPSSGPSWPTRDTTSRGQGARTAGNTPISSPGLFTPHSSHSSSSPKSPEGRTSFSYLHPTHLQEPKETHTVEVDRDMLTGNKLINEYEILDELGRGEHGKVKLGRHLKTGTQVAIKIVQRYSKRRRLGKLGNPEDKVKKEVAILKKARHENVVSLLEVIDDPNQQKVYIVLEYVENGEIVWRKKGLKDIVAVDKIRFEYEKQGIPESPSFIEKTQNLLKQKRRIRQRRETFRRKERSRTPQFSGVPAWSLEHGAVSDDETGPEVLPPVQDNSEIHASPTQSSNPANESDSRFYDPVVAAVEGSMYGPYASDMQLERRRSTVSSIFTSQSSEPDFLADDDDMAYVPCLTQSEARRAFRDSVLGLEYLHYQGIIHRDIKPANLLVTGNRRIKISDFGVSYLGRPIRDGDEERVTETDATELDDARELSKTVGTPAFYAPELCYTGSEFEAQIGKVPKITGAIDVWSLGVTLYGMIFGRLPFVCDDEFSLFQNIVRNEVFIPSKRLKAVEAEASSSQASNPQLVMNSNKRTEDELVYEDIDEELRDLLKRLLTKDPSKRITLKEIKHHSWVLRDIPDKKLWIETTDPGYQSKGKKIEVSNEEVTKAVTKMPFIERVRSNVAKWSGSLFSRSKEGRKRAPSSANSDTMYSSSSSSSITVGKEAFRDLRRKSLRGEEEFPRSIARSTKDGEHPLSHSVLASPDSTDSRGFSSRRNSNASSVSHSREPIRDVGLRPELPGRSSSAFSSSGSTKTLKPLNPDIGLSRSRTTTSGPETMGTSSISGIFGGASRRLARGLQSREWRKERSRSTDQTSEDGDGHSGPVVAVSTASATGHVQSPDLLREPSSASAIPPGSHDGPIGGSTSHRRSRSYQQAQDPSAETFQAARETLLRQRAQHQDQNHPTQPTGPQDKDMTEHQPLPIRGAVSSIDTDCQRIGRDPSQPYKYPVGESITSPPSALTMSSSSADDLNSGMSHSASHPSIPSVVSGASSLSADGFYAYKAEREKELDGPGQVPPLLRTGDTVTARNMPSDKIHHEDESKYDCDDEDEDDESDDEGLVINKRNSCQPVDRSKGTA</sequence>
<dbReference type="GO" id="GO:0001558">
    <property type="term" value="P:regulation of cell growth"/>
    <property type="evidence" value="ECO:0007669"/>
    <property type="project" value="UniProtKB-ARBA"/>
</dbReference>
<keyword evidence="6 10" id="KW-0067">ATP-binding</keyword>
<comment type="catalytic activity">
    <reaction evidence="8">
        <text>L-seryl-[protein] + ATP = O-phospho-L-seryl-[protein] + ADP + H(+)</text>
        <dbReference type="Rhea" id="RHEA:17989"/>
        <dbReference type="Rhea" id="RHEA-COMP:9863"/>
        <dbReference type="Rhea" id="RHEA-COMP:11604"/>
        <dbReference type="ChEBI" id="CHEBI:15378"/>
        <dbReference type="ChEBI" id="CHEBI:29999"/>
        <dbReference type="ChEBI" id="CHEBI:30616"/>
        <dbReference type="ChEBI" id="CHEBI:83421"/>
        <dbReference type="ChEBI" id="CHEBI:456216"/>
        <dbReference type="EC" id="2.7.11.1"/>
    </reaction>
</comment>
<feature type="region of interest" description="Disordered" evidence="13">
    <location>
        <begin position="127"/>
        <end position="172"/>
    </location>
</feature>
<evidence type="ECO:0000256" key="2">
    <source>
        <dbReference type="ARBA" id="ARBA00022527"/>
    </source>
</evidence>
<protein>
    <recommendedName>
        <fullName evidence="1">non-specific serine/threonine protein kinase</fullName>
        <ecNumber evidence="1">2.7.11.1</ecNumber>
    </recommendedName>
</protein>
<feature type="compositionally biased region" description="Low complexity" evidence="13">
    <location>
        <begin position="912"/>
        <end position="927"/>
    </location>
</feature>
<feature type="region of interest" description="Disordered" evidence="13">
    <location>
        <begin position="207"/>
        <end position="277"/>
    </location>
</feature>
<evidence type="ECO:0000256" key="7">
    <source>
        <dbReference type="ARBA" id="ARBA00047899"/>
    </source>
</evidence>
<dbReference type="Proteomes" id="UP000223968">
    <property type="component" value="Unassembled WGS sequence"/>
</dbReference>
<feature type="compositionally biased region" description="Low complexity" evidence="13">
    <location>
        <begin position="946"/>
        <end position="955"/>
    </location>
</feature>
<feature type="compositionally biased region" description="Low complexity" evidence="13">
    <location>
        <begin position="148"/>
        <end position="164"/>
    </location>
</feature>
<feature type="compositionally biased region" description="Polar residues" evidence="13">
    <location>
        <begin position="487"/>
        <end position="497"/>
    </location>
</feature>
<dbReference type="InterPro" id="IPR030616">
    <property type="entry name" value="Aur-like"/>
</dbReference>
<feature type="domain" description="Protein kinase" evidence="14">
    <location>
        <begin position="297"/>
        <end position="778"/>
    </location>
</feature>
<dbReference type="GO" id="GO:0042149">
    <property type="term" value="P:cellular response to glucose starvation"/>
    <property type="evidence" value="ECO:0007669"/>
    <property type="project" value="UniProtKB-ARBA"/>
</dbReference>
<dbReference type="STRING" id="1447875.A0A2B7WJ96"/>
<dbReference type="EMBL" id="PDNB01000274">
    <property type="protein sequence ID" value="PGG96600.1"/>
    <property type="molecule type" value="Genomic_DNA"/>
</dbReference>
<dbReference type="InterPro" id="IPR008271">
    <property type="entry name" value="Ser/Thr_kinase_AS"/>
</dbReference>
<dbReference type="SMART" id="SM00220">
    <property type="entry name" value="S_TKc"/>
    <property type="match status" value="1"/>
</dbReference>
<dbReference type="FunFam" id="1.10.510.10:FF:000614">
    <property type="entry name" value="Serine/threonine protein kinase, putative"/>
    <property type="match status" value="1"/>
</dbReference>
<feature type="compositionally biased region" description="Polar residues" evidence="13">
    <location>
        <begin position="1075"/>
        <end position="1086"/>
    </location>
</feature>
<dbReference type="AlphaFoldDB" id="A0A2B7WJ96"/>
<feature type="cross-link" description="Glycyl lysine isopeptide (Lys-Gly) (interchain with G-Cter in SUMO2)" evidence="11">
    <location>
        <position position="587"/>
    </location>
</feature>
<keyword evidence="4 10" id="KW-0547">Nucleotide-binding</keyword>
<evidence type="ECO:0000256" key="12">
    <source>
        <dbReference type="PROSITE-ProRule" id="PRU10141"/>
    </source>
</evidence>
<evidence type="ECO:0000256" key="13">
    <source>
        <dbReference type="SAM" id="MobiDB-lite"/>
    </source>
</evidence>
<feature type="compositionally biased region" description="Polar residues" evidence="13">
    <location>
        <begin position="131"/>
        <end position="140"/>
    </location>
</feature>
<gene>
    <name evidence="15" type="ORF">AJ79_09518</name>
</gene>
<name>A0A2B7WJ96_9EURO</name>
<feature type="compositionally biased region" description="Basic and acidic residues" evidence="13">
    <location>
        <begin position="878"/>
        <end position="899"/>
    </location>
</feature>
<feature type="compositionally biased region" description="Low complexity" evidence="13">
    <location>
        <begin position="1157"/>
        <end position="1173"/>
    </location>
</feature>
<feature type="region of interest" description="Disordered" evidence="13">
    <location>
        <begin position="432"/>
        <end position="501"/>
    </location>
</feature>
<evidence type="ECO:0000313" key="16">
    <source>
        <dbReference type="Proteomes" id="UP000223968"/>
    </source>
</evidence>
<dbReference type="PROSITE" id="PS50011">
    <property type="entry name" value="PROTEIN_KINASE_DOM"/>
    <property type="match status" value="1"/>
</dbReference>
<dbReference type="PANTHER" id="PTHR24350">
    <property type="entry name" value="SERINE/THREONINE-PROTEIN KINASE IAL-RELATED"/>
    <property type="match status" value="1"/>
</dbReference>
<feature type="region of interest" description="Disordered" evidence="13">
    <location>
        <begin position="876"/>
        <end position="1193"/>
    </location>
</feature>
<organism evidence="15 16">
    <name type="scientific">Helicocarpus griseus UAMH5409</name>
    <dbReference type="NCBI Taxonomy" id="1447875"/>
    <lineage>
        <taxon>Eukaryota</taxon>
        <taxon>Fungi</taxon>
        <taxon>Dikarya</taxon>
        <taxon>Ascomycota</taxon>
        <taxon>Pezizomycotina</taxon>
        <taxon>Eurotiomycetes</taxon>
        <taxon>Eurotiomycetidae</taxon>
        <taxon>Onygenales</taxon>
        <taxon>Ajellomycetaceae</taxon>
        <taxon>Helicocarpus</taxon>
    </lineage>
</organism>
<keyword evidence="3" id="KW-0808">Transferase</keyword>
<evidence type="ECO:0000256" key="5">
    <source>
        <dbReference type="ARBA" id="ARBA00022777"/>
    </source>
</evidence>
<feature type="compositionally biased region" description="Basic and acidic residues" evidence="13">
    <location>
        <begin position="1234"/>
        <end position="1247"/>
    </location>
</feature>
<dbReference type="InterPro" id="IPR017441">
    <property type="entry name" value="Protein_kinase_ATP_BS"/>
</dbReference>
<dbReference type="InterPro" id="IPR000719">
    <property type="entry name" value="Prot_kinase_dom"/>
</dbReference>
<feature type="binding site" evidence="10">
    <location>
        <position position="603"/>
    </location>
    <ligand>
        <name>ATP</name>
        <dbReference type="ChEBI" id="CHEBI:30616"/>
    </ligand>
</feature>
<feature type="compositionally biased region" description="Acidic residues" evidence="13">
    <location>
        <begin position="1248"/>
        <end position="1261"/>
    </location>
</feature>
<feature type="compositionally biased region" description="Basic and acidic residues" evidence="13">
    <location>
        <begin position="928"/>
        <end position="938"/>
    </location>
</feature>
<dbReference type="Pfam" id="PF00069">
    <property type="entry name" value="Pkinase"/>
    <property type="match status" value="2"/>
</dbReference>
<evidence type="ECO:0000256" key="6">
    <source>
        <dbReference type="ARBA" id="ARBA00022840"/>
    </source>
</evidence>
<proteinExistence type="predicted"/>
<dbReference type="GO" id="GO:0004674">
    <property type="term" value="F:protein serine/threonine kinase activity"/>
    <property type="evidence" value="ECO:0007669"/>
    <property type="project" value="UniProtKB-KW"/>
</dbReference>
<evidence type="ECO:0000256" key="3">
    <source>
        <dbReference type="ARBA" id="ARBA00022679"/>
    </source>
</evidence>
<keyword evidence="2" id="KW-0723">Serine/threonine-protein kinase</keyword>
<feature type="binding site" evidence="12">
    <location>
        <position position="326"/>
    </location>
    <ligand>
        <name>ATP</name>
        <dbReference type="ChEBI" id="CHEBI:30616"/>
    </ligand>
</feature>
<evidence type="ECO:0000256" key="4">
    <source>
        <dbReference type="ARBA" id="ARBA00022741"/>
    </source>
</evidence>
<feature type="compositionally biased region" description="Low complexity" evidence="13">
    <location>
        <begin position="847"/>
        <end position="861"/>
    </location>
</feature>
<feature type="compositionally biased region" description="Polar residues" evidence="13">
    <location>
        <begin position="22"/>
        <end position="33"/>
    </location>
</feature>
<accession>A0A2B7WJ96</accession>
<feature type="compositionally biased region" description="Basic and acidic residues" evidence="13">
    <location>
        <begin position="1002"/>
        <end position="1013"/>
    </location>
</feature>
<comment type="catalytic activity">
    <reaction evidence="7">
        <text>L-threonyl-[protein] + ATP = O-phospho-L-threonyl-[protein] + ADP + H(+)</text>
        <dbReference type="Rhea" id="RHEA:46608"/>
        <dbReference type="Rhea" id="RHEA-COMP:11060"/>
        <dbReference type="Rhea" id="RHEA-COMP:11605"/>
        <dbReference type="ChEBI" id="CHEBI:15378"/>
        <dbReference type="ChEBI" id="CHEBI:30013"/>
        <dbReference type="ChEBI" id="CHEBI:30616"/>
        <dbReference type="ChEBI" id="CHEBI:61977"/>
        <dbReference type="ChEBI" id="CHEBI:456216"/>
        <dbReference type="EC" id="2.7.11.1"/>
    </reaction>
</comment>